<dbReference type="HAMAP" id="MF_02065">
    <property type="entry name" value="MltG"/>
    <property type="match status" value="1"/>
</dbReference>
<keyword evidence="2 7" id="KW-0812">Transmembrane</keyword>
<evidence type="ECO:0000256" key="8">
    <source>
        <dbReference type="SAM" id="MobiDB-lite"/>
    </source>
</evidence>
<evidence type="ECO:0000313" key="10">
    <source>
        <dbReference type="Proteomes" id="UP000005990"/>
    </source>
</evidence>
<dbReference type="PANTHER" id="PTHR30518">
    <property type="entry name" value="ENDOLYTIC MUREIN TRANSGLYCOSYLASE"/>
    <property type="match status" value="1"/>
</dbReference>
<protein>
    <recommendedName>
        <fullName evidence="7">Endolytic murein transglycosylase</fullName>
        <ecNumber evidence="7">4.2.2.29</ecNumber>
    </recommendedName>
    <alternativeName>
        <fullName evidence="7">Peptidoglycan lytic transglycosylase</fullName>
    </alternativeName>
    <alternativeName>
        <fullName evidence="7">Peptidoglycan polymerization terminase</fullName>
    </alternativeName>
</protein>
<dbReference type="Proteomes" id="UP000005990">
    <property type="component" value="Unassembled WGS sequence"/>
</dbReference>
<dbReference type="RefSeq" id="WP_006418219.1">
    <property type="nucleotide sequence ID" value="NZ_AENN01000015.1"/>
</dbReference>
<comment type="similarity">
    <text evidence="7">Belongs to the transglycosylase MltG family.</text>
</comment>
<dbReference type="Pfam" id="PF02618">
    <property type="entry name" value="YceG"/>
    <property type="match status" value="1"/>
</dbReference>
<feature type="compositionally biased region" description="Acidic residues" evidence="8">
    <location>
        <begin position="401"/>
        <end position="411"/>
    </location>
</feature>
<evidence type="ECO:0000256" key="1">
    <source>
        <dbReference type="ARBA" id="ARBA00022475"/>
    </source>
</evidence>
<dbReference type="EC" id="4.2.2.29" evidence="7"/>
<dbReference type="eggNOG" id="COG1559">
    <property type="taxonomic scope" value="Bacteria"/>
</dbReference>
<evidence type="ECO:0000256" key="7">
    <source>
        <dbReference type="HAMAP-Rule" id="MF_02065"/>
    </source>
</evidence>
<feature type="site" description="Important for catalytic activity" evidence="7">
    <location>
        <position position="273"/>
    </location>
</feature>
<feature type="transmembrane region" description="Helical" evidence="7">
    <location>
        <begin position="40"/>
        <end position="63"/>
    </location>
</feature>
<gene>
    <name evidence="7" type="primary">mltG</name>
    <name evidence="9" type="ORF">HMPREF9257_1295</name>
</gene>
<dbReference type="GO" id="GO:0071555">
    <property type="term" value="P:cell wall organization"/>
    <property type="evidence" value="ECO:0007669"/>
    <property type="project" value="UniProtKB-KW"/>
</dbReference>
<dbReference type="OrthoDB" id="9814591at2"/>
<accession>E4KP12</accession>
<dbReference type="STRING" id="908337.HMPREF9257_1295"/>
<feature type="region of interest" description="Disordered" evidence="8">
    <location>
        <begin position="386"/>
        <end position="411"/>
    </location>
</feature>
<feature type="region of interest" description="Disordered" evidence="8">
    <location>
        <begin position="1"/>
        <end position="31"/>
    </location>
</feature>
<comment type="catalytic activity">
    <reaction evidence="7">
        <text>a peptidoglycan chain = a peptidoglycan chain with N-acetyl-1,6-anhydromuramyl-[peptide] at the reducing end + a peptidoglycan chain with N-acetylglucosamine at the non-reducing end.</text>
        <dbReference type="EC" id="4.2.2.29"/>
    </reaction>
</comment>
<sequence>MTKKEEKSNLSFKERWQEARKQARDKEKQVKQEQRLTNRILKYLILGLVILVIIGAGLGFWYVNDALKAMDPNNHETVAVTIPVNSSTKDVTQILQDAGIIKNSQIFNYYMRFNNDKALQAGHYEFSKDMNAAKVMETIQAGGEPIFVDADTKLTVVEGMTADQIAEMVGENTAISADDFMKELKNEDYLEQLRKKYPSLLEGLADTSEMKVPLEGYLYPATYDYFAGMSAQELIEDMVAASNLVYQELKDDLVNTTLNYHQVLTLASLIEREAVTEEDRGLVSGVFYNRIAAEMPLQSDISVLYALGVHKEKVTYDDLEVDSPYNLYKNTGLAPGPMNSPSKTAIVAAIYPTWNEYYYFVADIETQKIYYSTTIEEHNALVEQYVNDSSESTDGSNQEEQASDNQDESNQ</sequence>
<dbReference type="NCBIfam" id="TIGR00247">
    <property type="entry name" value="endolytic transglycosylase MltG"/>
    <property type="match status" value="1"/>
</dbReference>
<name>E4KP12_9LACT</name>
<keyword evidence="1 7" id="KW-1003">Cell membrane</keyword>
<comment type="subcellular location">
    <subcellularLocation>
        <location evidence="7">Cell membrane</location>
        <topology evidence="7">Single-pass membrane protein</topology>
    </subcellularLocation>
</comment>
<evidence type="ECO:0000256" key="3">
    <source>
        <dbReference type="ARBA" id="ARBA00022989"/>
    </source>
</evidence>
<dbReference type="Gene3D" id="3.30.160.60">
    <property type="entry name" value="Classic Zinc Finger"/>
    <property type="match status" value="1"/>
</dbReference>
<feature type="compositionally biased region" description="Polar residues" evidence="8">
    <location>
        <begin position="386"/>
        <end position="400"/>
    </location>
</feature>
<dbReference type="InterPro" id="IPR003770">
    <property type="entry name" value="MLTG-like"/>
</dbReference>
<keyword evidence="3 7" id="KW-1133">Transmembrane helix</keyword>
<dbReference type="Gene3D" id="3.30.1490.480">
    <property type="entry name" value="Endolytic murein transglycosylase"/>
    <property type="match status" value="1"/>
</dbReference>
<keyword evidence="4 7" id="KW-0472">Membrane</keyword>
<organism evidence="9 10">
    <name type="scientific">Eremococcus coleocola ACS-139-V-Col8</name>
    <dbReference type="NCBI Taxonomy" id="908337"/>
    <lineage>
        <taxon>Bacteria</taxon>
        <taxon>Bacillati</taxon>
        <taxon>Bacillota</taxon>
        <taxon>Bacilli</taxon>
        <taxon>Lactobacillales</taxon>
        <taxon>Aerococcaceae</taxon>
        <taxon>Eremococcus</taxon>
    </lineage>
</organism>
<keyword evidence="5 7" id="KW-0456">Lyase</keyword>
<proteinExistence type="inferred from homology"/>
<keyword evidence="10" id="KW-1185">Reference proteome</keyword>
<dbReference type="EMBL" id="AENN01000015">
    <property type="protein sequence ID" value="EFR31016.1"/>
    <property type="molecule type" value="Genomic_DNA"/>
</dbReference>
<evidence type="ECO:0000313" key="9">
    <source>
        <dbReference type="EMBL" id="EFR31016.1"/>
    </source>
</evidence>
<evidence type="ECO:0000256" key="2">
    <source>
        <dbReference type="ARBA" id="ARBA00022692"/>
    </source>
</evidence>
<keyword evidence="6 7" id="KW-0961">Cell wall biogenesis/degradation</keyword>
<dbReference type="GO" id="GO:0005886">
    <property type="term" value="C:plasma membrane"/>
    <property type="evidence" value="ECO:0007669"/>
    <property type="project" value="UniProtKB-SubCell"/>
</dbReference>
<comment type="function">
    <text evidence="7">Functions as a peptidoglycan terminase that cleaves nascent peptidoglycan strands endolytically to terminate their elongation.</text>
</comment>
<dbReference type="PANTHER" id="PTHR30518:SF2">
    <property type="entry name" value="ENDOLYTIC MUREIN TRANSGLYCOSYLASE"/>
    <property type="match status" value="1"/>
</dbReference>
<evidence type="ECO:0000256" key="6">
    <source>
        <dbReference type="ARBA" id="ARBA00023316"/>
    </source>
</evidence>
<comment type="caution">
    <text evidence="9">The sequence shown here is derived from an EMBL/GenBank/DDBJ whole genome shotgun (WGS) entry which is preliminary data.</text>
</comment>
<reference evidence="9 10" key="1">
    <citation type="submission" date="2010-10" db="EMBL/GenBank/DDBJ databases">
        <authorList>
            <person name="Durkin A.S."/>
            <person name="Madupu R."/>
            <person name="Torralba M."/>
            <person name="Gillis M."/>
            <person name="Methe B."/>
            <person name="Sutton G."/>
            <person name="Nelson K.E."/>
        </authorList>
    </citation>
    <scope>NUCLEOTIDE SEQUENCE [LARGE SCALE GENOMIC DNA]</scope>
    <source>
        <strain evidence="9 10">ACS-139-V-Col8</strain>
    </source>
</reference>
<dbReference type="AlphaFoldDB" id="E4KP12"/>
<dbReference type="GO" id="GO:0008932">
    <property type="term" value="F:lytic endotransglycosylase activity"/>
    <property type="evidence" value="ECO:0007669"/>
    <property type="project" value="UniProtKB-UniRule"/>
</dbReference>
<dbReference type="CDD" id="cd08010">
    <property type="entry name" value="MltG_like"/>
    <property type="match status" value="1"/>
</dbReference>
<dbReference type="GO" id="GO:0009252">
    <property type="term" value="P:peptidoglycan biosynthetic process"/>
    <property type="evidence" value="ECO:0007669"/>
    <property type="project" value="UniProtKB-UniRule"/>
</dbReference>
<evidence type="ECO:0000256" key="5">
    <source>
        <dbReference type="ARBA" id="ARBA00023239"/>
    </source>
</evidence>
<evidence type="ECO:0000256" key="4">
    <source>
        <dbReference type="ARBA" id="ARBA00023136"/>
    </source>
</evidence>